<protein>
    <submittedName>
        <fullName evidence="1">DNA alkylation repair protein</fullName>
    </submittedName>
</protein>
<dbReference type="Proteomes" id="UP001434737">
    <property type="component" value="Chromosome"/>
</dbReference>
<name>A0ABZ3FA13_9HELI</name>
<proteinExistence type="predicted"/>
<dbReference type="RefSeq" id="WP_300446639.1">
    <property type="nucleotide sequence ID" value="NZ_CP145316.1"/>
</dbReference>
<organism evidence="1 2">
    <name type="scientific">Helicobacter mastomyrinus</name>
    <dbReference type="NCBI Taxonomy" id="287948"/>
    <lineage>
        <taxon>Bacteria</taxon>
        <taxon>Pseudomonadati</taxon>
        <taxon>Campylobacterota</taxon>
        <taxon>Epsilonproteobacteria</taxon>
        <taxon>Campylobacterales</taxon>
        <taxon>Helicobacteraceae</taxon>
        <taxon>Helicobacter</taxon>
    </lineage>
</organism>
<evidence type="ECO:0000313" key="2">
    <source>
        <dbReference type="Proteomes" id="UP001434737"/>
    </source>
</evidence>
<accession>A0ABZ3FA13</accession>
<dbReference type="Gene3D" id="1.25.10.90">
    <property type="match status" value="1"/>
</dbReference>
<dbReference type="Pfam" id="PF08713">
    <property type="entry name" value="DNA_alkylation"/>
    <property type="match status" value="1"/>
</dbReference>
<reference evidence="1 2" key="1">
    <citation type="submission" date="2024-02" db="EMBL/GenBank/DDBJ databases">
        <title>Genome and pathogenicity analysis of Helicobacter mastomyrinus isolated from mice.</title>
        <authorList>
            <person name="Zhu L."/>
        </authorList>
    </citation>
    <scope>NUCLEOTIDE SEQUENCE [LARGE SCALE GENOMIC DNA]</scope>
    <source>
        <strain evidence="1 2">Hm-17</strain>
    </source>
</reference>
<sequence length="98" mass="11638">MQDESVNATLLEYSKDSNIWLRRIAILHQLLRKERTNTQLLESIIINNLNHKEPFINKVIGWALCDFSKYNPQWISAFLQKHKDSLSVFKYQRSGQVY</sequence>
<evidence type="ECO:0000313" key="1">
    <source>
        <dbReference type="EMBL" id="XAM18889.1"/>
    </source>
</evidence>
<dbReference type="PANTHER" id="PTHR34070">
    <property type="entry name" value="ARMADILLO-TYPE FOLD"/>
    <property type="match status" value="1"/>
</dbReference>
<gene>
    <name evidence="1" type="ORF">V3I05_04220</name>
</gene>
<dbReference type="PANTHER" id="PTHR34070:SF1">
    <property type="entry name" value="DNA ALKYLATION REPAIR PROTEIN"/>
    <property type="match status" value="1"/>
</dbReference>
<dbReference type="EMBL" id="CP145316">
    <property type="protein sequence ID" value="XAM18889.1"/>
    <property type="molecule type" value="Genomic_DNA"/>
</dbReference>
<dbReference type="SUPFAM" id="SSF48371">
    <property type="entry name" value="ARM repeat"/>
    <property type="match status" value="1"/>
</dbReference>
<keyword evidence="2" id="KW-1185">Reference proteome</keyword>
<dbReference type="InterPro" id="IPR016024">
    <property type="entry name" value="ARM-type_fold"/>
</dbReference>
<dbReference type="InterPro" id="IPR014825">
    <property type="entry name" value="DNA_alkylation"/>
</dbReference>